<dbReference type="Gene3D" id="2.40.50.180">
    <property type="entry name" value="CheA-289, Domain 4"/>
    <property type="match status" value="1"/>
</dbReference>
<name>A0A4Q9R480_9GAMM</name>
<sequence length="229" mass="25344">MAVNDTSIPLSRTPVRLDDCWNRIGVFGDKSCQHLERHIHCRNCKVYGAAAIALLDHYGCNLDQEGSRYGEADAHEDEGEQRSLLIFRLGDEWLALATRSLAEVMPVAAIHALPHRKARGLLGVTNVRGTLVACLSLGELLGLEHGAVRSDRHVIPRMLILETGDGPLVTPVDEVGAIQRIALARITPVKREDARAISRFTAGVTQWRERSITVLDDQQVLQNMIRSFT</sequence>
<dbReference type="Proteomes" id="UP000292639">
    <property type="component" value="Unassembled WGS sequence"/>
</dbReference>
<reference evidence="5 6" key="1">
    <citation type="submission" date="2018-06" db="EMBL/GenBank/DDBJ databases">
        <title>Three novel Pseudomonas species isolated from symptomatic oak.</title>
        <authorList>
            <person name="Bueno-Gonzalez V."/>
            <person name="Brady C."/>
        </authorList>
    </citation>
    <scope>NUCLEOTIDE SEQUENCE [LARGE SCALE GENOMIC DNA]</scope>
    <source>
        <strain evidence="5 6">P17C</strain>
    </source>
</reference>
<dbReference type="InterPro" id="IPR039315">
    <property type="entry name" value="CheW"/>
</dbReference>
<gene>
    <name evidence="5" type="ORF">DNJ96_12620</name>
</gene>
<comment type="caution">
    <text evidence="5">The sequence shown here is derived from an EMBL/GenBank/DDBJ whole genome shotgun (WGS) entry which is preliminary data.</text>
</comment>
<dbReference type="InterPro" id="IPR036061">
    <property type="entry name" value="CheW-like_dom_sf"/>
</dbReference>
<evidence type="ECO:0000313" key="6">
    <source>
        <dbReference type="Proteomes" id="UP000292639"/>
    </source>
</evidence>
<protein>
    <recommendedName>
        <fullName evidence="2">Chemotaxis protein CheW</fullName>
    </recommendedName>
</protein>
<dbReference type="GO" id="GO:0007165">
    <property type="term" value="P:signal transduction"/>
    <property type="evidence" value="ECO:0007669"/>
    <property type="project" value="InterPro"/>
</dbReference>
<dbReference type="SUPFAM" id="SSF50341">
    <property type="entry name" value="CheW-like"/>
    <property type="match status" value="1"/>
</dbReference>
<evidence type="ECO:0000313" key="5">
    <source>
        <dbReference type="EMBL" id="TBU94794.1"/>
    </source>
</evidence>
<feature type="domain" description="CheW-like" evidence="4">
    <location>
        <begin position="81"/>
        <end position="226"/>
    </location>
</feature>
<dbReference type="AlphaFoldDB" id="A0A4Q9R480"/>
<evidence type="ECO:0000256" key="3">
    <source>
        <dbReference type="ARBA" id="ARBA00022490"/>
    </source>
</evidence>
<keyword evidence="6" id="KW-1185">Reference proteome</keyword>
<dbReference type="RefSeq" id="WP_131184793.1">
    <property type="nucleotide sequence ID" value="NZ_QJUO01000017.1"/>
</dbReference>
<evidence type="ECO:0000256" key="2">
    <source>
        <dbReference type="ARBA" id="ARBA00021483"/>
    </source>
</evidence>
<dbReference type="GO" id="GO:0005829">
    <property type="term" value="C:cytosol"/>
    <property type="evidence" value="ECO:0007669"/>
    <property type="project" value="TreeGrafter"/>
</dbReference>
<proteinExistence type="predicted"/>
<dbReference type="GO" id="GO:0006935">
    <property type="term" value="P:chemotaxis"/>
    <property type="evidence" value="ECO:0007669"/>
    <property type="project" value="InterPro"/>
</dbReference>
<dbReference type="Pfam" id="PF01584">
    <property type="entry name" value="CheW"/>
    <property type="match status" value="1"/>
</dbReference>
<dbReference type="SMART" id="SM00260">
    <property type="entry name" value="CheW"/>
    <property type="match status" value="1"/>
</dbReference>
<dbReference type="Gene3D" id="2.30.30.40">
    <property type="entry name" value="SH3 Domains"/>
    <property type="match status" value="1"/>
</dbReference>
<dbReference type="InterPro" id="IPR002545">
    <property type="entry name" value="CheW-lke_dom"/>
</dbReference>
<dbReference type="PROSITE" id="PS50851">
    <property type="entry name" value="CHEW"/>
    <property type="match status" value="1"/>
</dbReference>
<accession>A0A4Q9R480</accession>
<dbReference type="PANTHER" id="PTHR22617:SF45">
    <property type="entry name" value="CHEMOTAXIS PROTEIN CHEW"/>
    <property type="match status" value="1"/>
</dbReference>
<dbReference type="EMBL" id="QJUP01000017">
    <property type="protein sequence ID" value="TBU94794.1"/>
    <property type="molecule type" value="Genomic_DNA"/>
</dbReference>
<dbReference type="PANTHER" id="PTHR22617">
    <property type="entry name" value="CHEMOTAXIS SENSOR HISTIDINE KINASE-RELATED"/>
    <property type="match status" value="1"/>
</dbReference>
<comment type="subcellular location">
    <subcellularLocation>
        <location evidence="1">Cytoplasm</location>
    </subcellularLocation>
</comment>
<evidence type="ECO:0000256" key="1">
    <source>
        <dbReference type="ARBA" id="ARBA00004496"/>
    </source>
</evidence>
<keyword evidence="3" id="KW-0963">Cytoplasm</keyword>
<evidence type="ECO:0000259" key="4">
    <source>
        <dbReference type="PROSITE" id="PS50851"/>
    </source>
</evidence>
<organism evidence="5 6">
    <name type="scientific">Stutzerimonas kirkiae</name>
    <dbReference type="NCBI Taxonomy" id="2211392"/>
    <lineage>
        <taxon>Bacteria</taxon>
        <taxon>Pseudomonadati</taxon>
        <taxon>Pseudomonadota</taxon>
        <taxon>Gammaproteobacteria</taxon>
        <taxon>Pseudomonadales</taxon>
        <taxon>Pseudomonadaceae</taxon>
        <taxon>Stutzerimonas</taxon>
    </lineage>
</organism>